<evidence type="ECO:0000313" key="3">
    <source>
        <dbReference type="EMBL" id="PDW04482.1"/>
    </source>
</evidence>
<dbReference type="RefSeq" id="WP_097642735.1">
    <property type="nucleotide sequence ID" value="NZ_NQWI01000009.1"/>
</dbReference>
<dbReference type="CDD" id="cd07562">
    <property type="entry name" value="Peptidase_S41_TRI"/>
    <property type="match status" value="1"/>
</dbReference>
<dbReference type="GO" id="GO:0004175">
    <property type="term" value="F:endopeptidase activity"/>
    <property type="evidence" value="ECO:0007669"/>
    <property type="project" value="TreeGrafter"/>
</dbReference>
<dbReference type="PANTHER" id="PTHR32060:SF30">
    <property type="entry name" value="CARBOXY-TERMINAL PROCESSING PROTEASE CTPA"/>
    <property type="match status" value="1"/>
</dbReference>
<dbReference type="Gene3D" id="3.30.750.44">
    <property type="match status" value="1"/>
</dbReference>
<evidence type="ECO:0000259" key="2">
    <source>
        <dbReference type="PROSITE" id="PS50106"/>
    </source>
</evidence>
<sequence length="464" mass="50236">MKALQLSVTLIIGVLLLLGCARQPEVIAVSPLASATPAPTVTPRPAPSPTLRATATPTVTPEPPTATAIPLEPTPTLMPLSAEQRQQIFERTWTIVHERYVYEDFRGVDWEEMREIFTPRVLAAEAPEAFYELMRELIASLGDDHSRFESPQQVASQQAEFRGELRYGGIGALIRTVEEGGLILMVAPDAPAERAGLMARDLILEVNGIPFIEDEAFGPQGPIGAVRGEPGTFVHLTVRTGSDAPREVEVVREAVASEAFNRVRGRLLPGGEIGLIEIPSFYVDALDTRTRETVEELLASGRLRGLIIDVRGNSGGYVHLMRNTIALFHDGGSIGSTSGRASYEEQRIPEGQSIPGIEDMPMAVLIGPSTVSAGEMFAAGMQVLGRARIVGEASAGNTENLFGYNFDDGSRLLLAELAYHLPDGTMIEDRGVIPDRHVGGEWWRLHPDEDPQILAAVEELGLGE</sequence>
<dbReference type="EMBL" id="NQWI01000009">
    <property type="protein sequence ID" value="PDW04482.1"/>
    <property type="molecule type" value="Genomic_DNA"/>
</dbReference>
<dbReference type="Proteomes" id="UP000220527">
    <property type="component" value="Unassembled WGS sequence"/>
</dbReference>
<dbReference type="SUPFAM" id="SSF50156">
    <property type="entry name" value="PDZ domain-like"/>
    <property type="match status" value="1"/>
</dbReference>
<name>A0A2A6RN43_9CHLR</name>
<keyword evidence="4" id="KW-1185">Reference proteome</keyword>
<dbReference type="InterPro" id="IPR005151">
    <property type="entry name" value="Tail-specific_protease"/>
</dbReference>
<evidence type="ECO:0000313" key="4">
    <source>
        <dbReference type="Proteomes" id="UP000220527"/>
    </source>
</evidence>
<dbReference type="SMART" id="SM00228">
    <property type="entry name" value="PDZ"/>
    <property type="match status" value="1"/>
</dbReference>
<dbReference type="InterPro" id="IPR036034">
    <property type="entry name" value="PDZ_sf"/>
</dbReference>
<dbReference type="Pfam" id="PF17820">
    <property type="entry name" value="PDZ_6"/>
    <property type="match status" value="1"/>
</dbReference>
<dbReference type="Gene3D" id="3.90.226.10">
    <property type="entry name" value="2-enoyl-CoA Hydratase, Chain A, domain 1"/>
    <property type="match status" value="1"/>
</dbReference>
<dbReference type="InterPro" id="IPR028204">
    <property type="entry name" value="Tricorn_C1"/>
</dbReference>
<dbReference type="GO" id="GO:0007165">
    <property type="term" value="P:signal transduction"/>
    <property type="evidence" value="ECO:0007669"/>
    <property type="project" value="TreeGrafter"/>
</dbReference>
<dbReference type="Pfam" id="PF03572">
    <property type="entry name" value="Peptidase_S41"/>
    <property type="match status" value="1"/>
</dbReference>
<feature type="region of interest" description="Disordered" evidence="1">
    <location>
        <begin position="35"/>
        <end position="65"/>
    </location>
</feature>
<feature type="domain" description="PDZ" evidence="2">
    <location>
        <begin position="168"/>
        <end position="214"/>
    </location>
</feature>
<dbReference type="PROSITE" id="PS51257">
    <property type="entry name" value="PROKAR_LIPOPROTEIN"/>
    <property type="match status" value="1"/>
</dbReference>
<dbReference type="GO" id="GO:0006508">
    <property type="term" value="P:proteolysis"/>
    <property type="evidence" value="ECO:0007669"/>
    <property type="project" value="InterPro"/>
</dbReference>
<dbReference type="PROSITE" id="PS50106">
    <property type="entry name" value="PDZ"/>
    <property type="match status" value="1"/>
</dbReference>
<dbReference type="Gene3D" id="2.30.42.10">
    <property type="match status" value="1"/>
</dbReference>
<organism evidence="3 4">
    <name type="scientific">Candidatus Viridilinea mediisalina</name>
    <dbReference type="NCBI Taxonomy" id="2024553"/>
    <lineage>
        <taxon>Bacteria</taxon>
        <taxon>Bacillati</taxon>
        <taxon>Chloroflexota</taxon>
        <taxon>Chloroflexia</taxon>
        <taxon>Chloroflexales</taxon>
        <taxon>Chloroflexineae</taxon>
        <taxon>Oscillochloridaceae</taxon>
        <taxon>Candidatus Viridilinea</taxon>
    </lineage>
</organism>
<dbReference type="AlphaFoldDB" id="A0A2A6RN43"/>
<feature type="compositionally biased region" description="Low complexity" evidence="1">
    <location>
        <begin position="49"/>
        <end position="65"/>
    </location>
</feature>
<evidence type="ECO:0000256" key="1">
    <source>
        <dbReference type="SAM" id="MobiDB-lite"/>
    </source>
</evidence>
<dbReference type="InterPro" id="IPR041489">
    <property type="entry name" value="PDZ_6"/>
</dbReference>
<dbReference type="SMART" id="SM00245">
    <property type="entry name" value="TSPc"/>
    <property type="match status" value="1"/>
</dbReference>
<proteinExistence type="predicted"/>
<dbReference type="OrthoDB" id="140998at2"/>
<dbReference type="InterPro" id="IPR029045">
    <property type="entry name" value="ClpP/crotonase-like_dom_sf"/>
</dbReference>
<dbReference type="GO" id="GO:0008236">
    <property type="term" value="F:serine-type peptidase activity"/>
    <property type="evidence" value="ECO:0007669"/>
    <property type="project" value="InterPro"/>
</dbReference>
<gene>
    <name evidence="3" type="ORF">CJ255_03465</name>
</gene>
<protein>
    <submittedName>
        <fullName evidence="3">Peptidase S41</fullName>
    </submittedName>
</protein>
<dbReference type="CDD" id="cd06782">
    <property type="entry name" value="cpPDZ_CPP-like"/>
    <property type="match status" value="1"/>
</dbReference>
<dbReference type="SUPFAM" id="SSF52096">
    <property type="entry name" value="ClpP/crotonase"/>
    <property type="match status" value="1"/>
</dbReference>
<reference evidence="4" key="1">
    <citation type="submission" date="2017-08" db="EMBL/GenBank/DDBJ databases">
        <authorList>
            <person name="Grouzdev D.S."/>
            <person name="Gaisin V.A."/>
            <person name="Rysina M.S."/>
            <person name="Gorlenko V.M."/>
        </authorList>
    </citation>
    <scope>NUCLEOTIDE SEQUENCE [LARGE SCALE GENOMIC DNA]</scope>
    <source>
        <strain evidence="4">Kir15-3F</strain>
    </source>
</reference>
<dbReference type="Pfam" id="PF14684">
    <property type="entry name" value="Tricorn_C1"/>
    <property type="match status" value="1"/>
</dbReference>
<dbReference type="PANTHER" id="PTHR32060">
    <property type="entry name" value="TAIL-SPECIFIC PROTEASE"/>
    <property type="match status" value="1"/>
</dbReference>
<accession>A0A2A6RN43</accession>
<dbReference type="InterPro" id="IPR001478">
    <property type="entry name" value="PDZ"/>
</dbReference>
<comment type="caution">
    <text evidence="3">The sequence shown here is derived from an EMBL/GenBank/DDBJ whole genome shotgun (WGS) entry which is preliminary data.</text>
</comment>
<dbReference type="GO" id="GO:0030288">
    <property type="term" value="C:outer membrane-bounded periplasmic space"/>
    <property type="evidence" value="ECO:0007669"/>
    <property type="project" value="TreeGrafter"/>
</dbReference>